<evidence type="ECO:0000313" key="3">
    <source>
        <dbReference type="EMBL" id="KIM34206.1"/>
    </source>
</evidence>
<evidence type="ECO:0000313" key="4">
    <source>
        <dbReference type="Proteomes" id="UP000054097"/>
    </source>
</evidence>
<proteinExistence type="predicted"/>
<evidence type="ECO:0000256" key="2">
    <source>
        <dbReference type="SAM" id="SignalP"/>
    </source>
</evidence>
<dbReference type="Proteomes" id="UP000054097">
    <property type="component" value="Unassembled WGS sequence"/>
</dbReference>
<feature type="compositionally biased region" description="Polar residues" evidence="1">
    <location>
        <begin position="149"/>
        <end position="159"/>
    </location>
</feature>
<feature type="region of interest" description="Disordered" evidence="1">
    <location>
        <begin position="70"/>
        <end position="183"/>
    </location>
</feature>
<dbReference type="AlphaFoldDB" id="A0A0C3BS46"/>
<keyword evidence="4" id="KW-1185">Reference proteome</keyword>
<dbReference type="HOGENOM" id="CLU_1409591_0_0_1"/>
<accession>A0A0C3BS46</accession>
<feature type="signal peptide" evidence="2">
    <location>
        <begin position="1"/>
        <end position="17"/>
    </location>
</feature>
<gene>
    <name evidence="3" type="ORF">M408DRAFT_91979</name>
</gene>
<feature type="compositionally biased region" description="Basic residues" evidence="1">
    <location>
        <begin position="124"/>
        <end position="133"/>
    </location>
</feature>
<sequence>MRTFVLSCVFLASFCLAIPLTFAPNIRGALEAIIQPNVVETLNNVIFDQINGYKHLVSHYINDCATDTEEMQGRDCKPPIASTPVSNDHITSQDQVPKQKDTPGLSMAVTGSSTEVSVVDATRSAHRFHHRRGPPHESKNRGESVLPNADSSPTKSAATTPDRPNKQKLPSKQSQGEGGDAHTNWWGGYFWGW</sequence>
<protein>
    <submittedName>
        <fullName evidence="3">Uncharacterized protein</fullName>
    </submittedName>
</protein>
<organism evidence="3 4">
    <name type="scientific">Serendipita vermifera MAFF 305830</name>
    <dbReference type="NCBI Taxonomy" id="933852"/>
    <lineage>
        <taxon>Eukaryota</taxon>
        <taxon>Fungi</taxon>
        <taxon>Dikarya</taxon>
        <taxon>Basidiomycota</taxon>
        <taxon>Agaricomycotina</taxon>
        <taxon>Agaricomycetes</taxon>
        <taxon>Sebacinales</taxon>
        <taxon>Serendipitaceae</taxon>
        <taxon>Serendipita</taxon>
    </lineage>
</organism>
<feature type="compositionally biased region" description="Polar residues" evidence="1">
    <location>
        <begin position="83"/>
        <end position="96"/>
    </location>
</feature>
<reference evidence="3 4" key="1">
    <citation type="submission" date="2014-04" db="EMBL/GenBank/DDBJ databases">
        <authorList>
            <consortium name="DOE Joint Genome Institute"/>
            <person name="Kuo A."/>
            <person name="Zuccaro A."/>
            <person name="Kohler A."/>
            <person name="Nagy L.G."/>
            <person name="Floudas D."/>
            <person name="Copeland A."/>
            <person name="Barry K.W."/>
            <person name="Cichocki N."/>
            <person name="Veneault-Fourrey C."/>
            <person name="LaButti K."/>
            <person name="Lindquist E.A."/>
            <person name="Lipzen A."/>
            <person name="Lundell T."/>
            <person name="Morin E."/>
            <person name="Murat C."/>
            <person name="Sun H."/>
            <person name="Tunlid A."/>
            <person name="Henrissat B."/>
            <person name="Grigoriev I.V."/>
            <person name="Hibbett D.S."/>
            <person name="Martin F."/>
            <person name="Nordberg H.P."/>
            <person name="Cantor M.N."/>
            <person name="Hua S.X."/>
        </authorList>
    </citation>
    <scope>NUCLEOTIDE SEQUENCE [LARGE SCALE GENOMIC DNA]</scope>
    <source>
        <strain evidence="3 4">MAFF 305830</strain>
    </source>
</reference>
<dbReference type="EMBL" id="KN824277">
    <property type="protein sequence ID" value="KIM34206.1"/>
    <property type="molecule type" value="Genomic_DNA"/>
</dbReference>
<reference evidence="4" key="2">
    <citation type="submission" date="2015-01" db="EMBL/GenBank/DDBJ databases">
        <title>Evolutionary Origins and Diversification of the Mycorrhizal Mutualists.</title>
        <authorList>
            <consortium name="DOE Joint Genome Institute"/>
            <consortium name="Mycorrhizal Genomics Consortium"/>
            <person name="Kohler A."/>
            <person name="Kuo A."/>
            <person name="Nagy L.G."/>
            <person name="Floudas D."/>
            <person name="Copeland A."/>
            <person name="Barry K.W."/>
            <person name="Cichocki N."/>
            <person name="Veneault-Fourrey C."/>
            <person name="LaButti K."/>
            <person name="Lindquist E.A."/>
            <person name="Lipzen A."/>
            <person name="Lundell T."/>
            <person name="Morin E."/>
            <person name="Murat C."/>
            <person name="Riley R."/>
            <person name="Ohm R."/>
            <person name="Sun H."/>
            <person name="Tunlid A."/>
            <person name="Henrissat B."/>
            <person name="Grigoriev I.V."/>
            <person name="Hibbett D.S."/>
            <person name="Martin F."/>
        </authorList>
    </citation>
    <scope>NUCLEOTIDE SEQUENCE [LARGE SCALE GENOMIC DNA]</scope>
    <source>
        <strain evidence="4">MAFF 305830</strain>
    </source>
</reference>
<feature type="chain" id="PRO_5002161825" evidence="2">
    <location>
        <begin position="18"/>
        <end position="193"/>
    </location>
</feature>
<keyword evidence="2" id="KW-0732">Signal</keyword>
<evidence type="ECO:0000256" key="1">
    <source>
        <dbReference type="SAM" id="MobiDB-lite"/>
    </source>
</evidence>
<name>A0A0C3BS46_SERVB</name>